<name>A0AAW1NN92_9CHLO</name>
<keyword evidence="3" id="KW-1185">Reference proteome</keyword>
<evidence type="ECO:0000256" key="1">
    <source>
        <dbReference type="SAM" id="MobiDB-lite"/>
    </source>
</evidence>
<feature type="region of interest" description="Disordered" evidence="1">
    <location>
        <begin position="227"/>
        <end position="278"/>
    </location>
</feature>
<dbReference type="PANTHER" id="PTHR14296">
    <property type="entry name" value="REMODELING AND SPACING FACTOR 1"/>
    <property type="match status" value="1"/>
</dbReference>
<feature type="region of interest" description="Disordered" evidence="1">
    <location>
        <begin position="446"/>
        <end position="520"/>
    </location>
</feature>
<dbReference type="InterPro" id="IPR028938">
    <property type="entry name" value="Rsf1-like"/>
</dbReference>
<proteinExistence type="predicted"/>
<evidence type="ECO:0000313" key="3">
    <source>
        <dbReference type="Proteomes" id="UP001465755"/>
    </source>
</evidence>
<comment type="caution">
    <text evidence="2">The sequence shown here is derived from an EMBL/GenBank/DDBJ whole genome shotgun (WGS) entry which is preliminary data.</text>
</comment>
<dbReference type="AlphaFoldDB" id="A0AAW1NN92"/>
<evidence type="ECO:0008006" key="4">
    <source>
        <dbReference type="Google" id="ProtNLM"/>
    </source>
</evidence>
<protein>
    <recommendedName>
        <fullName evidence="4">DDT domain-containing protein</fullName>
    </recommendedName>
</protein>
<dbReference type="Proteomes" id="UP001465755">
    <property type="component" value="Unassembled WGS sequence"/>
</dbReference>
<sequence>MDDGTNFSDADGGPQISDSSDDSMHPGRSRKRKRRSVRGLFKHPTPPMNDMRVKLRSAAPVEAPSDPAAHDDTSVLAQAFQRVVSNEEEQAQLAALRRDYHMATILDFFATFRYAAGLAACEFEAEALESALVNSYGEGPGLLADIHMVLLKGISPRSDVHARNWTVVLADRLKRGCYGTGHTPPFAPQRYHEAEGYAALPTPDRVLALNLLCDLRLDREDLRIGIEESLKAPPKPPKAPKTTPPPLPKEQPTRSSTRSTRYAAPPAPAAMERPVPQPLPQKGEILRLPMRKEPLGVDASGSTYWLIEMACPLEIRLYRELSLGHVSAKKAAPKGKGSLAHSPPAPSFDLLGSTSEELQAVGERLTRSKRKPDQRVAAQILDGVVPAMAAAAAEELRQAKAAERLRNQLGVILDSDGGYGRPKRSRKEVNYSYDAYDDIIRKAIRGRPSPELEQRGRSNHAHLMPAEPSRPGLRRGRSAANAEPPEASASPAPPTRASSPSQEGIQAIQGSNGGDVEISE</sequence>
<dbReference type="EMBL" id="JALJOQ010000162">
    <property type="protein sequence ID" value="KAK9792509.1"/>
    <property type="molecule type" value="Genomic_DNA"/>
</dbReference>
<feature type="compositionally biased region" description="Low complexity" evidence="1">
    <location>
        <begin position="478"/>
        <end position="501"/>
    </location>
</feature>
<reference evidence="2 3" key="1">
    <citation type="journal article" date="2024" name="Nat. Commun.">
        <title>Phylogenomics reveals the evolutionary origins of lichenization in chlorophyte algae.</title>
        <authorList>
            <person name="Puginier C."/>
            <person name="Libourel C."/>
            <person name="Otte J."/>
            <person name="Skaloud P."/>
            <person name="Haon M."/>
            <person name="Grisel S."/>
            <person name="Petersen M."/>
            <person name="Berrin J.G."/>
            <person name="Delaux P.M."/>
            <person name="Dal Grande F."/>
            <person name="Keller J."/>
        </authorList>
    </citation>
    <scope>NUCLEOTIDE SEQUENCE [LARGE SCALE GENOMIC DNA]</scope>
    <source>
        <strain evidence="2 3">SAG 2036</strain>
    </source>
</reference>
<feature type="compositionally biased region" description="Pro residues" evidence="1">
    <location>
        <begin position="233"/>
        <end position="249"/>
    </location>
</feature>
<accession>A0AAW1NN92</accession>
<feature type="compositionally biased region" description="Basic residues" evidence="1">
    <location>
        <begin position="27"/>
        <end position="41"/>
    </location>
</feature>
<evidence type="ECO:0000313" key="2">
    <source>
        <dbReference type="EMBL" id="KAK9792509.1"/>
    </source>
</evidence>
<gene>
    <name evidence="2" type="ORF">WJX73_007651</name>
</gene>
<feature type="region of interest" description="Disordered" evidence="1">
    <location>
        <begin position="332"/>
        <end position="351"/>
    </location>
</feature>
<organism evidence="2 3">
    <name type="scientific">Symbiochloris irregularis</name>
    <dbReference type="NCBI Taxonomy" id="706552"/>
    <lineage>
        <taxon>Eukaryota</taxon>
        <taxon>Viridiplantae</taxon>
        <taxon>Chlorophyta</taxon>
        <taxon>core chlorophytes</taxon>
        <taxon>Trebouxiophyceae</taxon>
        <taxon>Trebouxiales</taxon>
        <taxon>Trebouxiaceae</taxon>
        <taxon>Symbiochloris</taxon>
    </lineage>
</organism>
<dbReference type="GO" id="GO:0006355">
    <property type="term" value="P:regulation of DNA-templated transcription"/>
    <property type="evidence" value="ECO:0007669"/>
    <property type="project" value="InterPro"/>
</dbReference>
<dbReference type="PANTHER" id="PTHR14296:SF3">
    <property type="entry name" value="DIKAR, ISOFORM F"/>
    <property type="match status" value="1"/>
</dbReference>
<feature type="region of interest" description="Disordered" evidence="1">
    <location>
        <begin position="1"/>
        <end position="50"/>
    </location>
</feature>
<dbReference type="GO" id="GO:0031213">
    <property type="term" value="C:RSF complex"/>
    <property type="evidence" value="ECO:0007669"/>
    <property type="project" value="InterPro"/>
</dbReference>